<dbReference type="GO" id="GO:1990189">
    <property type="term" value="F:protein N-terminal-serine acetyltransferase activity"/>
    <property type="evidence" value="ECO:0007669"/>
    <property type="project" value="TreeGrafter"/>
</dbReference>
<evidence type="ECO:0000313" key="3">
    <source>
        <dbReference type="EMBL" id="NYH25219.1"/>
    </source>
</evidence>
<evidence type="ECO:0000259" key="2">
    <source>
        <dbReference type="PROSITE" id="PS51186"/>
    </source>
</evidence>
<dbReference type="GO" id="GO:0005737">
    <property type="term" value="C:cytoplasm"/>
    <property type="evidence" value="ECO:0007669"/>
    <property type="project" value="TreeGrafter"/>
</dbReference>
<keyword evidence="4" id="KW-1185">Reference proteome</keyword>
<sequence>MNNRKHSTTVLDSPTIDQHRQTQERCEMPPSAQSIRIESTRLLIKPFSPADADVAFSCITLSLTRYMAWEPAASRDEFDRIWQGWIPSIENGSDYVFAIRHRTDGSFLGLVGLHYVNTEKQELGIWIREDRHGESFGREAVTLVARWATQTLGAESFIYPVAEENLPSRRIAESLGGVIVEHCERPKYKAVIYRIPAVYCQ</sequence>
<dbReference type="PANTHER" id="PTHR43441">
    <property type="entry name" value="RIBOSOMAL-PROTEIN-SERINE ACETYLTRANSFERASE"/>
    <property type="match status" value="1"/>
</dbReference>
<dbReference type="Gene3D" id="3.40.630.30">
    <property type="match status" value="1"/>
</dbReference>
<dbReference type="InterPro" id="IPR000182">
    <property type="entry name" value="GNAT_dom"/>
</dbReference>
<comment type="caution">
    <text evidence="3">The sequence shown here is derived from an EMBL/GenBank/DDBJ whole genome shotgun (WGS) entry which is preliminary data.</text>
</comment>
<keyword evidence="3" id="KW-0808">Transferase</keyword>
<dbReference type="Proteomes" id="UP000540929">
    <property type="component" value="Unassembled WGS sequence"/>
</dbReference>
<feature type="region of interest" description="Disordered" evidence="1">
    <location>
        <begin position="1"/>
        <end position="22"/>
    </location>
</feature>
<name>A0A7Z0B8H0_9BURK</name>
<dbReference type="AlphaFoldDB" id="A0A7Z0B8H0"/>
<dbReference type="InterPro" id="IPR051908">
    <property type="entry name" value="Ribosomal_N-acetyltransferase"/>
</dbReference>
<dbReference type="InterPro" id="IPR016181">
    <property type="entry name" value="Acyl_CoA_acyltransferase"/>
</dbReference>
<evidence type="ECO:0000256" key="1">
    <source>
        <dbReference type="SAM" id="MobiDB-lite"/>
    </source>
</evidence>
<dbReference type="Pfam" id="PF13302">
    <property type="entry name" value="Acetyltransf_3"/>
    <property type="match status" value="1"/>
</dbReference>
<organism evidence="3 4">
    <name type="scientific">Paraburkholderia bryophila</name>
    <dbReference type="NCBI Taxonomy" id="420952"/>
    <lineage>
        <taxon>Bacteria</taxon>
        <taxon>Pseudomonadati</taxon>
        <taxon>Pseudomonadota</taxon>
        <taxon>Betaproteobacteria</taxon>
        <taxon>Burkholderiales</taxon>
        <taxon>Burkholderiaceae</taxon>
        <taxon>Paraburkholderia</taxon>
    </lineage>
</organism>
<dbReference type="PANTHER" id="PTHR43441:SF10">
    <property type="entry name" value="ACETYLTRANSFERASE"/>
    <property type="match status" value="1"/>
</dbReference>
<accession>A0A7Z0B8H0</accession>
<proteinExistence type="predicted"/>
<gene>
    <name evidence="3" type="ORF">GGD40_004790</name>
</gene>
<evidence type="ECO:0000313" key="4">
    <source>
        <dbReference type="Proteomes" id="UP000540929"/>
    </source>
</evidence>
<feature type="domain" description="N-acetyltransferase" evidence="2">
    <location>
        <begin position="54"/>
        <end position="198"/>
    </location>
</feature>
<protein>
    <submittedName>
        <fullName evidence="3">RimJ/RimL family protein N-acetyltransferase</fullName>
    </submittedName>
</protein>
<dbReference type="EMBL" id="JACCAS010000002">
    <property type="protein sequence ID" value="NYH25219.1"/>
    <property type="molecule type" value="Genomic_DNA"/>
</dbReference>
<dbReference type="GO" id="GO:0008999">
    <property type="term" value="F:protein-N-terminal-alanine acetyltransferase activity"/>
    <property type="evidence" value="ECO:0007669"/>
    <property type="project" value="TreeGrafter"/>
</dbReference>
<dbReference type="SUPFAM" id="SSF55729">
    <property type="entry name" value="Acyl-CoA N-acyltransferases (Nat)"/>
    <property type="match status" value="1"/>
</dbReference>
<reference evidence="3 4" key="1">
    <citation type="submission" date="2020-07" db="EMBL/GenBank/DDBJ databases">
        <title>Exploring microbial biodiversity for novel pathways involved in the catabolism of aromatic compounds derived from lignin.</title>
        <authorList>
            <person name="Elkins J."/>
        </authorList>
    </citation>
    <scope>NUCLEOTIDE SEQUENCE [LARGE SCALE GENOMIC DNA]</scope>
    <source>
        <strain evidence="3 4">H2C3C</strain>
    </source>
</reference>
<dbReference type="PROSITE" id="PS51186">
    <property type="entry name" value="GNAT"/>
    <property type="match status" value="1"/>
</dbReference>